<evidence type="ECO:0000313" key="2">
    <source>
        <dbReference type="Proteomes" id="UP000299102"/>
    </source>
</evidence>
<dbReference type="Proteomes" id="UP000299102">
    <property type="component" value="Unassembled WGS sequence"/>
</dbReference>
<dbReference type="AlphaFoldDB" id="A0A4C1WUW4"/>
<sequence length="83" mass="8983">MLLSISIPVACKLLPRNILVGEPRSRCKWLDVKDGMAEYDFKGTHPIYSHVSEFCSGKALGPNNKTLASVCSLSARPAAPARP</sequence>
<comment type="caution">
    <text evidence="1">The sequence shown here is derived from an EMBL/GenBank/DDBJ whole genome shotgun (WGS) entry which is preliminary data.</text>
</comment>
<dbReference type="EMBL" id="BGZK01000634">
    <property type="protein sequence ID" value="GBP53834.1"/>
    <property type="molecule type" value="Genomic_DNA"/>
</dbReference>
<organism evidence="1 2">
    <name type="scientific">Eumeta variegata</name>
    <name type="common">Bagworm moth</name>
    <name type="synonym">Eumeta japonica</name>
    <dbReference type="NCBI Taxonomy" id="151549"/>
    <lineage>
        <taxon>Eukaryota</taxon>
        <taxon>Metazoa</taxon>
        <taxon>Ecdysozoa</taxon>
        <taxon>Arthropoda</taxon>
        <taxon>Hexapoda</taxon>
        <taxon>Insecta</taxon>
        <taxon>Pterygota</taxon>
        <taxon>Neoptera</taxon>
        <taxon>Endopterygota</taxon>
        <taxon>Lepidoptera</taxon>
        <taxon>Glossata</taxon>
        <taxon>Ditrysia</taxon>
        <taxon>Tineoidea</taxon>
        <taxon>Psychidae</taxon>
        <taxon>Oiketicinae</taxon>
        <taxon>Eumeta</taxon>
    </lineage>
</organism>
<proteinExistence type="predicted"/>
<protein>
    <submittedName>
        <fullName evidence="1">Uncharacterized protein</fullName>
    </submittedName>
</protein>
<name>A0A4C1WUW4_EUMVA</name>
<evidence type="ECO:0000313" key="1">
    <source>
        <dbReference type="EMBL" id="GBP53834.1"/>
    </source>
</evidence>
<gene>
    <name evidence="1" type="ORF">EVAR_42554_1</name>
</gene>
<keyword evidence="2" id="KW-1185">Reference proteome</keyword>
<reference evidence="1 2" key="1">
    <citation type="journal article" date="2019" name="Commun. Biol.">
        <title>The bagworm genome reveals a unique fibroin gene that provides high tensile strength.</title>
        <authorList>
            <person name="Kono N."/>
            <person name="Nakamura H."/>
            <person name="Ohtoshi R."/>
            <person name="Tomita M."/>
            <person name="Numata K."/>
            <person name="Arakawa K."/>
        </authorList>
    </citation>
    <scope>NUCLEOTIDE SEQUENCE [LARGE SCALE GENOMIC DNA]</scope>
</reference>
<accession>A0A4C1WUW4</accession>